<sequence length="111" mass="12638">MDDLEVMPMSTITSITMLNKFHVKEIDDLEEKVVSLGMKEYSETDGESATSLREKYESKKSNLDGSETARQLFGRRIVIEHSNLKYLKLWMEAGVETEHWEAHICGGDGVL</sequence>
<accession>A0ACB9DQY3</accession>
<reference evidence="2" key="1">
    <citation type="journal article" date="2022" name="Mol. Ecol. Resour.">
        <title>The genomes of chicory, endive, great burdock and yacon provide insights into Asteraceae palaeo-polyploidization history and plant inulin production.</title>
        <authorList>
            <person name="Fan W."/>
            <person name="Wang S."/>
            <person name="Wang H."/>
            <person name="Wang A."/>
            <person name="Jiang F."/>
            <person name="Liu H."/>
            <person name="Zhao H."/>
            <person name="Xu D."/>
            <person name="Zhang Y."/>
        </authorList>
    </citation>
    <scope>NUCLEOTIDE SEQUENCE [LARGE SCALE GENOMIC DNA]</scope>
    <source>
        <strain evidence="2">cv. Niubang</strain>
    </source>
</reference>
<evidence type="ECO:0000313" key="1">
    <source>
        <dbReference type="EMBL" id="KAI3748692.1"/>
    </source>
</evidence>
<gene>
    <name evidence="1" type="ORF">L6452_11952</name>
</gene>
<dbReference type="Proteomes" id="UP001055879">
    <property type="component" value="Linkage Group LG03"/>
</dbReference>
<comment type="caution">
    <text evidence="1">The sequence shown here is derived from an EMBL/GenBank/DDBJ whole genome shotgun (WGS) entry which is preliminary data.</text>
</comment>
<evidence type="ECO:0000313" key="2">
    <source>
        <dbReference type="Proteomes" id="UP001055879"/>
    </source>
</evidence>
<name>A0ACB9DQY3_ARCLA</name>
<organism evidence="1 2">
    <name type="scientific">Arctium lappa</name>
    <name type="common">Greater burdock</name>
    <name type="synonym">Lappa major</name>
    <dbReference type="NCBI Taxonomy" id="4217"/>
    <lineage>
        <taxon>Eukaryota</taxon>
        <taxon>Viridiplantae</taxon>
        <taxon>Streptophyta</taxon>
        <taxon>Embryophyta</taxon>
        <taxon>Tracheophyta</taxon>
        <taxon>Spermatophyta</taxon>
        <taxon>Magnoliopsida</taxon>
        <taxon>eudicotyledons</taxon>
        <taxon>Gunneridae</taxon>
        <taxon>Pentapetalae</taxon>
        <taxon>asterids</taxon>
        <taxon>campanulids</taxon>
        <taxon>Asterales</taxon>
        <taxon>Asteraceae</taxon>
        <taxon>Carduoideae</taxon>
        <taxon>Cardueae</taxon>
        <taxon>Arctiinae</taxon>
        <taxon>Arctium</taxon>
    </lineage>
</organism>
<keyword evidence="2" id="KW-1185">Reference proteome</keyword>
<reference evidence="1 2" key="2">
    <citation type="journal article" date="2022" name="Mol. Ecol. Resour.">
        <title>The genomes of chicory, endive, great burdock and yacon provide insights into Asteraceae paleo-polyploidization history and plant inulin production.</title>
        <authorList>
            <person name="Fan W."/>
            <person name="Wang S."/>
            <person name="Wang H."/>
            <person name="Wang A."/>
            <person name="Jiang F."/>
            <person name="Liu H."/>
            <person name="Zhao H."/>
            <person name="Xu D."/>
            <person name="Zhang Y."/>
        </authorList>
    </citation>
    <scope>NUCLEOTIDE SEQUENCE [LARGE SCALE GENOMIC DNA]</scope>
    <source>
        <strain evidence="2">cv. Niubang</strain>
    </source>
</reference>
<proteinExistence type="predicted"/>
<dbReference type="EMBL" id="CM042049">
    <property type="protein sequence ID" value="KAI3748692.1"/>
    <property type="molecule type" value="Genomic_DNA"/>
</dbReference>
<protein>
    <submittedName>
        <fullName evidence="1">Uncharacterized protein</fullName>
    </submittedName>
</protein>